<evidence type="ECO:0000313" key="3">
    <source>
        <dbReference type="Proteomes" id="UP000027265"/>
    </source>
</evidence>
<feature type="non-terminal residue" evidence="2">
    <location>
        <position position="242"/>
    </location>
</feature>
<evidence type="ECO:0000313" key="2">
    <source>
        <dbReference type="EMBL" id="KDQ61466.1"/>
    </source>
</evidence>
<feature type="region of interest" description="Disordered" evidence="1">
    <location>
        <begin position="1"/>
        <end position="144"/>
    </location>
</feature>
<protein>
    <submittedName>
        <fullName evidence="2">Uncharacterized protein</fullName>
    </submittedName>
</protein>
<dbReference type="Proteomes" id="UP000027265">
    <property type="component" value="Unassembled WGS sequence"/>
</dbReference>
<feature type="compositionally biased region" description="Pro residues" evidence="1">
    <location>
        <begin position="117"/>
        <end position="128"/>
    </location>
</feature>
<dbReference type="EMBL" id="KL197712">
    <property type="protein sequence ID" value="KDQ61466.1"/>
    <property type="molecule type" value="Genomic_DNA"/>
</dbReference>
<evidence type="ECO:0000256" key="1">
    <source>
        <dbReference type="SAM" id="MobiDB-lite"/>
    </source>
</evidence>
<proteinExistence type="predicted"/>
<keyword evidence="3" id="KW-1185">Reference proteome</keyword>
<feature type="compositionally biased region" description="Polar residues" evidence="1">
    <location>
        <begin position="187"/>
        <end position="198"/>
    </location>
</feature>
<dbReference type="HOGENOM" id="CLU_1149545_0_0_1"/>
<reference evidence="3" key="1">
    <citation type="journal article" date="2014" name="Proc. Natl. Acad. Sci. U.S.A.">
        <title>Extensive sampling of basidiomycete genomes demonstrates inadequacy of the white-rot/brown-rot paradigm for wood decay fungi.</title>
        <authorList>
            <person name="Riley R."/>
            <person name="Salamov A.A."/>
            <person name="Brown D.W."/>
            <person name="Nagy L.G."/>
            <person name="Floudas D."/>
            <person name="Held B.W."/>
            <person name="Levasseur A."/>
            <person name="Lombard V."/>
            <person name="Morin E."/>
            <person name="Otillar R."/>
            <person name="Lindquist E.A."/>
            <person name="Sun H."/>
            <person name="LaButti K.M."/>
            <person name="Schmutz J."/>
            <person name="Jabbour D."/>
            <person name="Luo H."/>
            <person name="Baker S.E."/>
            <person name="Pisabarro A.G."/>
            <person name="Walton J.D."/>
            <person name="Blanchette R.A."/>
            <person name="Henrissat B."/>
            <person name="Martin F."/>
            <person name="Cullen D."/>
            <person name="Hibbett D.S."/>
            <person name="Grigoriev I.V."/>
        </authorList>
    </citation>
    <scope>NUCLEOTIDE SEQUENCE [LARGE SCALE GENOMIC DNA]</scope>
    <source>
        <strain evidence="3">MUCL 33604</strain>
    </source>
</reference>
<accession>A0A067QFV4</accession>
<feature type="compositionally biased region" description="Basic and acidic residues" evidence="1">
    <location>
        <begin position="14"/>
        <end position="36"/>
    </location>
</feature>
<dbReference type="InParanoid" id="A0A067QFV4"/>
<organism evidence="2 3">
    <name type="scientific">Jaapia argillacea MUCL 33604</name>
    <dbReference type="NCBI Taxonomy" id="933084"/>
    <lineage>
        <taxon>Eukaryota</taxon>
        <taxon>Fungi</taxon>
        <taxon>Dikarya</taxon>
        <taxon>Basidiomycota</taxon>
        <taxon>Agaricomycotina</taxon>
        <taxon>Agaricomycetes</taxon>
        <taxon>Agaricomycetidae</taxon>
        <taxon>Jaapiales</taxon>
        <taxon>Jaapiaceae</taxon>
        <taxon>Jaapia</taxon>
    </lineage>
</organism>
<sequence length="242" mass="26797">MFTCEGVRLSYHIPRSEKERKRESIRNHQSRERERSASPPAQIPMQPLSPNDPAFYTPNEPPFDQTSDAPNDATEPRSLKRKSLSTQEDEPDYVMVSRTSSMCSTPPRKRLALRTPSPEPPADSPSPAPSSTSDSNPNTHPLDTVEEAIARTEETVGVTEDMIVGVDLPQQRDEKVDEEEGEIVIVPSNQEPETQSGVCPNPLPPLNDFTPPHRRFYMNQVPPAPTLAEPITISQPATSLGP</sequence>
<gene>
    <name evidence="2" type="ORF">JAAARDRAFT_150185</name>
</gene>
<dbReference type="AlphaFoldDB" id="A0A067QFV4"/>
<name>A0A067QFV4_9AGAM</name>
<feature type="compositionally biased region" description="Low complexity" evidence="1">
    <location>
        <begin position="129"/>
        <end position="138"/>
    </location>
</feature>
<feature type="region of interest" description="Disordered" evidence="1">
    <location>
        <begin position="185"/>
        <end position="220"/>
    </location>
</feature>